<dbReference type="EMBL" id="CP003065">
    <property type="protein sequence ID" value="AEV66770.1"/>
    <property type="molecule type" value="Genomic_DNA"/>
</dbReference>
<evidence type="ECO:0000256" key="1">
    <source>
        <dbReference type="PROSITE-ProRule" id="PRU00339"/>
    </source>
</evidence>
<evidence type="ECO:0000256" key="2">
    <source>
        <dbReference type="SAM" id="Coils"/>
    </source>
</evidence>
<accession>G8LYQ2</accession>
<dbReference type="RefSeq" id="WP_014253408.1">
    <property type="nucleotide sequence ID" value="NC_016627.1"/>
</dbReference>
<organism evidence="4 5">
    <name type="scientific">Acetivibrio clariflavus (strain DSM 19732 / NBRC 101661 / EBR45)</name>
    <name type="common">Clostridium clariflavum</name>
    <dbReference type="NCBI Taxonomy" id="720554"/>
    <lineage>
        <taxon>Bacteria</taxon>
        <taxon>Bacillati</taxon>
        <taxon>Bacillota</taxon>
        <taxon>Clostridia</taxon>
        <taxon>Eubacteriales</taxon>
        <taxon>Oscillospiraceae</taxon>
        <taxon>Acetivibrio</taxon>
    </lineage>
</organism>
<dbReference type="SUPFAM" id="SSF48452">
    <property type="entry name" value="TPR-like"/>
    <property type="match status" value="1"/>
</dbReference>
<reference evidence="5" key="1">
    <citation type="submission" date="2011-12" db="EMBL/GenBank/DDBJ databases">
        <title>Complete sequence of Clostridium clariflavum DSM 19732.</title>
        <authorList>
            <consortium name="US DOE Joint Genome Institute"/>
            <person name="Lucas S."/>
            <person name="Han J."/>
            <person name="Lapidus A."/>
            <person name="Cheng J.-F."/>
            <person name="Goodwin L."/>
            <person name="Pitluck S."/>
            <person name="Peters L."/>
            <person name="Teshima H."/>
            <person name="Detter J.C."/>
            <person name="Han C."/>
            <person name="Tapia R."/>
            <person name="Land M."/>
            <person name="Hauser L."/>
            <person name="Kyrpides N."/>
            <person name="Ivanova N."/>
            <person name="Pagani I."/>
            <person name="Kitzmiller T."/>
            <person name="Lynd L."/>
            <person name="Izquierdo J."/>
            <person name="Woyke T."/>
        </authorList>
    </citation>
    <scope>NUCLEOTIDE SEQUENCE [LARGE SCALE GENOMIC DNA]</scope>
    <source>
        <strain evidence="5">DSM 19732 / NBRC 101661 / EBR45</strain>
    </source>
</reference>
<feature type="repeat" description="TPR" evidence="1">
    <location>
        <begin position="196"/>
        <end position="229"/>
    </location>
</feature>
<dbReference type="InterPro" id="IPR011990">
    <property type="entry name" value="TPR-like_helical_dom_sf"/>
</dbReference>
<evidence type="ECO:0000313" key="4">
    <source>
        <dbReference type="EMBL" id="AEV66770.1"/>
    </source>
</evidence>
<evidence type="ECO:0000256" key="3">
    <source>
        <dbReference type="SAM" id="Phobius"/>
    </source>
</evidence>
<dbReference type="OrthoDB" id="1738448at2"/>
<dbReference type="Pfam" id="PF13174">
    <property type="entry name" value="TPR_6"/>
    <property type="match status" value="1"/>
</dbReference>
<keyword evidence="2" id="KW-0175">Coiled coil</keyword>
<evidence type="ECO:0000313" key="5">
    <source>
        <dbReference type="Proteomes" id="UP000005435"/>
    </source>
</evidence>
<feature type="transmembrane region" description="Helical" evidence="3">
    <location>
        <begin position="9"/>
        <end position="29"/>
    </location>
</feature>
<dbReference type="STRING" id="720554.Clocl_0010"/>
<keyword evidence="3" id="KW-0812">Transmembrane</keyword>
<dbReference type="SMART" id="SM00028">
    <property type="entry name" value="TPR"/>
    <property type="match status" value="2"/>
</dbReference>
<feature type="repeat" description="TPR" evidence="1">
    <location>
        <begin position="159"/>
        <end position="192"/>
    </location>
</feature>
<gene>
    <name evidence="4" type="ordered locus">Clocl_0010</name>
</gene>
<protein>
    <submittedName>
        <fullName evidence="4">Uncharacterized protein</fullName>
    </submittedName>
</protein>
<dbReference type="Pfam" id="PF13181">
    <property type="entry name" value="TPR_8"/>
    <property type="match status" value="1"/>
</dbReference>
<keyword evidence="5" id="KW-1185">Reference proteome</keyword>
<dbReference type="Gene3D" id="1.25.40.10">
    <property type="entry name" value="Tetratricopeptide repeat domain"/>
    <property type="match status" value="1"/>
</dbReference>
<dbReference type="AlphaFoldDB" id="G8LYQ2"/>
<dbReference type="eggNOG" id="ENOG5032V9E">
    <property type="taxonomic scope" value="Bacteria"/>
</dbReference>
<name>G8LYQ2_ACECE</name>
<keyword evidence="3" id="KW-0472">Membrane</keyword>
<proteinExistence type="predicted"/>
<keyword evidence="1" id="KW-0802">TPR repeat</keyword>
<keyword evidence="3" id="KW-1133">Transmembrane helix</keyword>
<feature type="coiled-coil region" evidence="2">
    <location>
        <begin position="59"/>
        <end position="107"/>
    </location>
</feature>
<dbReference type="InterPro" id="IPR019734">
    <property type="entry name" value="TPR_rpt"/>
</dbReference>
<dbReference type="Proteomes" id="UP000005435">
    <property type="component" value="Chromosome"/>
</dbReference>
<sequence precursor="true">MNNNDKKTVWVYAVILFTSAFIVLLITAYSQIKVNKNIDEVRNKLGSTEREKSNFQMSLSSALAENKKLNEKIQALEKEIENFKISEEKLEKELKDFRNENSLKFENYEKLIKANICYYDGDIKSCALILTREINKNYLESDAMQLYQKLLDITIRKAAQEFYYDGYEYYKNKDYDKAIESLKNSLSLVDNEYYSDDCYYFIGYSYFRKGNLNSAKEAMNTLLEKYPDSTYKKDVEMFLKANFN</sequence>
<dbReference type="PROSITE" id="PS50005">
    <property type="entry name" value="TPR"/>
    <property type="match status" value="2"/>
</dbReference>
<dbReference type="HOGENOM" id="CLU_1136494_0_0_9"/>
<dbReference type="KEGG" id="ccl:Clocl_0010"/>
<reference evidence="4 5" key="2">
    <citation type="journal article" date="2012" name="Stand. Genomic Sci.">
        <title>Complete Genome Sequence of Clostridium clariflavum DSM 19732.</title>
        <authorList>
            <person name="Izquierdo J.A."/>
            <person name="Goodwin L."/>
            <person name="Davenport K.W."/>
            <person name="Teshima H."/>
            <person name="Bruce D."/>
            <person name="Detter C."/>
            <person name="Tapia R."/>
            <person name="Han S."/>
            <person name="Land M."/>
            <person name="Hauser L."/>
            <person name="Jeffries C.D."/>
            <person name="Han J."/>
            <person name="Pitluck S."/>
            <person name="Nolan M."/>
            <person name="Chen A."/>
            <person name="Huntemann M."/>
            <person name="Mavromatis K."/>
            <person name="Mikhailova N."/>
            <person name="Liolios K."/>
            <person name="Woyke T."/>
            <person name="Lynd L.R."/>
        </authorList>
    </citation>
    <scope>NUCLEOTIDE SEQUENCE [LARGE SCALE GENOMIC DNA]</scope>
    <source>
        <strain evidence="5">DSM 19732 / NBRC 101661 / EBR45</strain>
    </source>
</reference>
<dbReference type="Gene3D" id="6.10.250.3110">
    <property type="match status" value="1"/>
</dbReference>